<comment type="caution">
    <text evidence="7">The sequence shown here is derived from an EMBL/GenBank/DDBJ whole genome shotgun (WGS) entry which is preliminary data.</text>
</comment>
<proteinExistence type="predicted"/>
<dbReference type="InterPro" id="IPR017887">
    <property type="entry name" value="TF_TCP_subgr"/>
</dbReference>
<protein>
    <recommendedName>
        <fullName evidence="6">TCP domain-containing protein</fullName>
    </recommendedName>
</protein>
<evidence type="ECO:0000256" key="5">
    <source>
        <dbReference type="ARBA" id="ARBA00023242"/>
    </source>
</evidence>
<feature type="domain" description="TCP" evidence="6">
    <location>
        <begin position="44"/>
        <end position="102"/>
    </location>
</feature>
<evidence type="ECO:0000259" key="6">
    <source>
        <dbReference type="PROSITE" id="PS51369"/>
    </source>
</evidence>
<name>A0AAE1ING7_9FABA</name>
<organism evidence="7 8">
    <name type="scientific">Acacia crassicarpa</name>
    <name type="common">northern wattle</name>
    <dbReference type="NCBI Taxonomy" id="499986"/>
    <lineage>
        <taxon>Eukaryota</taxon>
        <taxon>Viridiplantae</taxon>
        <taxon>Streptophyta</taxon>
        <taxon>Embryophyta</taxon>
        <taxon>Tracheophyta</taxon>
        <taxon>Spermatophyta</taxon>
        <taxon>Magnoliopsida</taxon>
        <taxon>eudicotyledons</taxon>
        <taxon>Gunneridae</taxon>
        <taxon>Pentapetalae</taxon>
        <taxon>rosids</taxon>
        <taxon>fabids</taxon>
        <taxon>Fabales</taxon>
        <taxon>Fabaceae</taxon>
        <taxon>Caesalpinioideae</taxon>
        <taxon>mimosoid clade</taxon>
        <taxon>Acacieae</taxon>
        <taxon>Acacia</taxon>
    </lineage>
</organism>
<gene>
    <name evidence="7" type="ORF">QN277_010794</name>
</gene>
<evidence type="ECO:0000256" key="2">
    <source>
        <dbReference type="ARBA" id="ARBA00023015"/>
    </source>
</evidence>
<reference evidence="7" key="1">
    <citation type="submission" date="2023-10" db="EMBL/GenBank/DDBJ databases">
        <title>Chromosome-level genome of the transformable northern wattle, Acacia crassicarpa.</title>
        <authorList>
            <person name="Massaro I."/>
            <person name="Sinha N.R."/>
            <person name="Poethig S."/>
            <person name="Leichty A.R."/>
        </authorList>
    </citation>
    <scope>NUCLEOTIDE SEQUENCE</scope>
    <source>
        <strain evidence="7">Acra3RX</strain>
        <tissue evidence="7">Leaf</tissue>
    </source>
</reference>
<comment type="subcellular location">
    <subcellularLocation>
        <location evidence="1">Nucleus</location>
    </subcellularLocation>
</comment>
<dbReference type="Proteomes" id="UP001293593">
    <property type="component" value="Unassembled WGS sequence"/>
</dbReference>
<keyword evidence="4" id="KW-0804">Transcription</keyword>
<dbReference type="PANTHER" id="PTHR31072:SF276">
    <property type="entry name" value="SAP DOMAIN-CONTAINING PROTEIN"/>
    <property type="match status" value="1"/>
</dbReference>
<evidence type="ECO:0000256" key="4">
    <source>
        <dbReference type="ARBA" id="ARBA00023163"/>
    </source>
</evidence>
<keyword evidence="2" id="KW-0805">Transcription regulation</keyword>
<dbReference type="Pfam" id="PF03634">
    <property type="entry name" value="TCP"/>
    <property type="match status" value="1"/>
</dbReference>
<keyword evidence="3" id="KW-0238">DNA-binding</keyword>
<keyword evidence="5" id="KW-0539">Nucleus</keyword>
<dbReference type="GO" id="GO:0043565">
    <property type="term" value="F:sequence-specific DNA binding"/>
    <property type="evidence" value="ECO:0007669"/>
    <property type="project" value="TreeGrafter"/>
</dbReference>
<evidence type="ECO:0000256" key="1">
    <source>
        <dbReference type="ARBA" id="ARBA00004123"/>
    </source>
</evidence>
<sequence length="137" mass="15905">MEKTRRIRIQQFLHLTKASRLAMRGGVEEIVEVQGGHIVRSIGCKDRHSKVCTAEGPRDQRVRLSTHIAIQFYNVQDRLGYDRPSKVVNWLITNAEATIDKFSKLLAWNPNTVNQNAQQEKDRQQMFWLLKNKYGGK</sequence>
<evidence type="ECO:0000313" key="8">
    <source>
        <dbReference type="Proteomes" id="UP001293593"/>
    </source>
</evidence>
<dbReference type="AlphaFoldDB" id="A0AAE1ING7"/>
<dbReference type="PANTHER" id="PTHR31072">
    <property type="entry name" value="TRANSCRIPTION FACTOR TCP4-RELATED"/>
    <property type="match status" value="1"/>
</dbReference>
<keyword evidence="8" id="KW-1185">Reference proteome</keyword>
<dbReference type="PROSITE" id="PS51369">
    <property type="entry name" value="TCP"/>
    <property type="match status" value="1"/>
</dbReference>
<evidence type="ECO:0000256" key="3">
    <source>
        <dbReference type="ARBA" id="ARBA00023125"/>
    </source>
</evidence>
<accession>A0AAE1ING7</accession>
<dbReference type="GO" id="GO:0003700">
    <property type="term" value="F:DNA-binding transcription factor activity"/>
    <property type="evidence" value="ECO:0007669"/>
    <property type="project" value="InterPro"/>
</dbReference>
<dbReference type="EMBL" id="JAWXYG010000017">
    <property type="protein sequence ID" value="KAK4253200.1"/>
    <property type="molecule type" value="Genomic_DNA"/>
</dbReference>
<evidence type="ECO:0000313" key="7">
    <source>
        <dbReference type="EMBL" id="KAK4253200.1"/>
    </source>
</evidence>
<dbReference type="InterPro" id="IPR005333">
    <property type="entry name" value="Transcription_factor_TCP"/>
</dbReference>
<dbReference type="GO" id="GO:0005634">
    <property type="term" value="C:nucleus"/>
    <property type="evidence" value="ECO:0007669"/>
    <property type="project" value="UniProtKB-SubCell"/>
</dbReference>